<dbReference type="EMBL" id="JANHAX010000001">
    <property type="protein sequence ID" value="MDQ2088355.1"/>
    <property type="molecule type" value="Genomic_DNA"/>
</dbReference>
<feature type="region of interest" description="Disordered" evidence="1">
    <location>
        <begin position="62"/>
        <end position="90"/>
    </location>
</feature>
<organism evidence="2 3">
    <name type="scientific">Marimonas arenosa</name>
    <dbReference type="NCBI Taxonomy" id="1795305"/>
    <lineage>
        <taxon>Bacteria</taxon>
        <taxon>Pseudomonadati</taxon>
        <taxon>Pseudomonadota</taxon>
        <taxon>Alphaproteobacteria</taxon>
        <taxon>Rhodobacterales</taxon>
        <taxon>Paracoccaceae</taxon>
        <taxon>Marimonas</taxon>
    </lineage>
</organism>
<evidence type="ECO:0000313" key="2">
    <source>
        <dbReference type="EMBL" id="MDQ2088355.1"/>
    </source>
</evidence>
<reference evidence="2" key="1">
    <citation type="submission" date="2022-07" db="EMBL/GenBank/DDBJ databases">
        <authorList>
            <person name="Otstavnykh N."/>
            <person name="Isaeva M."/>
            <person name="Bystritskaya E."/>
        </authorList>
    </citation>
    <scope>NUCLEOTIDE SEQUENCE</scope>
    <source>
        <strain evidence="2">KCTC 52189</strain>
    </source>
</reference>
<comment type="caution">
    <text evidence="2">The sequence shown here is derived from an EMBL/GenBank/DDBJ whole genome shotgun (WGS) entry which is preliminary data.</text>
</comment>
<sequence>MMGHAPSGPICVAGRNQRADPSGRFDDDLAVADRLNRHVADGIAGRDPASIAVGQAQDRAGAAFTAERTEKDEPIRVKSGRDGREARGLI</sequence>
<protein>
    <submittedName>
        <fullName evidence="2">Uncharacterized protein</fullName>
    </submittedName>
</protein>
<dbReference type="AlphaFoldDB" id="A0AAE4B2K5"/>
<name>A0AAE4B2K5_9RHOB</name>
<accession>A0AAE4B2K5</accession>
<evidence type="ECO:0000256" key="1">
    <source>
        <dbReference type="SAM" id="MobiDB-lite"/>
    </source>
</evidence>
<reference evidence="2" key="2">
    <citation type="submission" date="2023-02" db="EMBL/GenBank/DDBJ databases">
        <title>'Rhodoalgimonas zhirmunskyi' gen. nov., isolated from a red alga.</title>
        <authorList>
            <person name="Nedashkovskaya O.I."/>
            <person name="Otstavnykh N.Y."/>
            <person name="Bystritskaya E.P."/>
            <person name="Balabanova L.A."/>
            <person name="Isaeva M.P."/>
        </authorList>
    </citation>
    <scope>NUCLEOTIDE SEQUENCE</scope>
    <source>
        <strain evidence="2">KCTC 52189</strain>
    </source>
</reference>
<gene>
    <name evidence="2" type="ORF">NO357_00370</name>
</gene>
<keyword evidence="3" id="KW-1185">Reference proteome</keyword>
<feature type="region of interest" description="Disordered" evidence="1">
    <location>
        <begin position="1"/>
        <end position="24"/>
    </location>
</feature>
<evidence type="ECO:0000313" key="3">
    <source>
        <dbReference type="Proteomes" id="UP001226762"/>
    </source>
</evidence>
<dbReference type="Proteomes" id="UP001226762">
    <property type="component" value="Unassembled WGS sequence"/>
</dbReference>
<feature type="compositionally biased region" description="Basic and acidic residues" evidence="1">
    <location>
        <begin position="67"/>
        <end position="90"/>
    </location>
</feature>
<proteinExistence type="predicted"/>